<gene>
    <name evidence="1" type="ORF">ABEG18_07720</name>
</gene>
<organism evidence="1">
    <name type="scientific">Alsobacter sp. KACC 23698</name>
    <dbReference type="NCBI Taxonomy" id="3149229"/>
    <lineage>
        <taxon>Bacteria</taxon>
        <taxon>Pseudomonadati</taxon>
        <taxon>Pseudomonadota</taxon>
        <taxon>Alphaproteobacteria</taxon>
        <taxon>Hyphomicrobiales</taxon>
        <taxon>Alsobacteraceae</taxon>
        <taxon>Alsobacter</taxon>
    </lineage>
</organism>
<dbReference type="PANTHER" id="PTHR39328:SF1">
    <property type="entry name" value="BLL2871 PROTEIN"/>
    <property type="match status" value="1"/>
</dbReference>
<dbReference type="EMBL" id="CP157484">
    <property type="protein sequence ID" value="XBO40641.1"/>
    <property type="molecule type" value="Genomic_DNA"/>
</dbReference>
<dbReference type="RefSeq" id="WP_406857496.1">
    <property type="nucleotide sequence ID" value="NZ_CP157484.1"/>
</dbReference>
<sequence length="239" mass="25420">MTWSIVAKDPQTGHFAVAVATRFFAVGALCPVGGGGVGALATQALINPLYGYKGLRMLADGIHAEHIVAALTGHDDGRDQRQLHVIDREGRNAAWTGPACVDWCGHLIAENVSVAGNMLAGPAVVADTLAAYQAHGDRPLAERLILALEAGEAAGGDKRGKQSAALKVWTTEEYPILDMRVDDHPDPLAELRRLWTVAHERYIPFSGAFATRANPAGVTSRPAIDRMVEEFQAARAGKA</sequence>
<evidence type="ECO:0000313" key="1">
    <source>
        <dbReference type="EMBL" id="XBO40641.1"/>
    </source>
</evidence>
<name>A0AAU7JKC9_9HYPH</name>
<dbReference type="PANTHER" id="PTHR39328">
    <property type="entry name" value="BLL2871 PROTEIN"/>
    <property type="match status" value="1"/>
</dbReference>
<dbReference type="SUPFAM" id="SSF56235">
    <property type="entry name" value="N-terminal nucleophile aminohydrolases (Ntn hydrolases)"/>
    <property type="match status" value="1"/>
</dbReference>
<dbReference type="InterPro" id="IPR010430">
    <property type="entry name" value="DUF1028"/>
</dbReference>
<dbReference type="Pfam" id="PF06267">
    <property type="entry name" value="DUF1028"/>
    <property type="match status" value="1"/>
</dbReference>
<dbReference type="AlphaFoldDB" id="A0AAU7JKC9"/>
<accession>A0AAU7JKC9</accession>
<proteinExistence type="predicted"/>
<dbReference type="InterPro" id="IPR029055">
    <property type="entry name" value="Ntn_hydrolases_N"/>
</dbReference>
<reference evidence="1" key="1">
    <citation type="submission" date="2024-05" db="EMBL/GenBank/DDBJ databases">
        <authorList>
            <person name="Kim S."/>
            <person name="Heo J."/>
            <person name="Choi H."/>
            <person name="Choi Y."/>
            <person name="Kwon S.-W."/>
            <person name="Kim Y."/>
        </authorList>
    </citation>
    <scope>NUCLEOTIDE SEQUENCE</scope>
    <source>
        <strain evidence="1">KACC 23698</strain>
    </source>
</reference>
<protein>
    <submittedName>
        <fullName evidence="1">DUF1028 domain-containing protein</fullName>
    </submittedName>
</protein>
<dbReference type="Gene3D" id="3.60.20.10">
    <property type="entry name" value="Glutamine Phosphoribosylpyrophosphate, subunit 1, domain 1"/>
    <property type="match status" value="1"/>
</dbReference>